<evidence type="ECO:0000313" key="1">
    <source>
        <dbReference type="EMBL" id="VVG70434.1"/>
    </source>
</evidence>
<dbReference type="OrthoDB" id="3621556at2"/>
<dbReference type="Proteomes" id="UP000364291">
    <property type="component" value="Unassembled WGS sequence"/>
</dbReference>
<dbReference type="EMBL" id="CABPSX010000002">
    <property type="protein sequence ID" value="VVG70434.1"/>
    <property type="molecule type" value="Genomic_DNA"/>
</dbReference>
<accession>A0A5E5P258</accession>
<proteinExistence type="predicted"/>
<dbReference type="RefSeq" id="WP_150728567.1">
    <property type="nucleotide sequence ID" value="NZ_CABPSX010000002.1"/>
</dbReference>
<evidence type="ECO:0000313" key="2">
    <source>
        <dbReference type="Proteomes" id="UP000364291"/>
    </source>
</evidence>
<name>A0A5E5P258_9BURK</name>
<reference evidence="1 2" key="1">
    <citation type="submission" date="2019-08" db="EMBL/GenBank/DDBJ databases">
        <authorList>
            <person name="Peeters C."/>
        </authorList>
    </citation>
    <scope>NUCLEOTIDE SEQUENCE [LARGE SCALE GENOMIC DNA]</scope>
    <source>
        <strain evidence="1 2">LMG 18089</strain>
    </source>
</reference>
<gene>
    <name evidence="1" type="ORF">PAP18089_01394</name>
</gene>
<organism evidence="1 2">
    <name type="scientific">Pandoraea apista</name>
    <dbReference type="NCBI Taxonomy" id="93218"/>
    <lineage>
        <taxon>Bacteria</taxon>
        <taxon>Pseudomonadati</taxon>
        <taxon>Pseudomonadota</taxon>
        <taxon>Betaproteobacteria</taxon>
        <taxon>Burkholderiales</taxon>
        <taxon>Burkholderiaceae</taxon>
        <taxon>Pandoraea</taxon>
    </lineage>
</organism>
<protein>
    <submittedName>
        <fullName evidence="1">Uncharacterized protein</fullName>
    </submittedName>
</protein>
<sequence>MSKQQHYSNDKDLHRHVAGLVKQGWTFMKGKTHGKLVAPNGRRMSVAVSPSDRRGFENHVHQVERLQALPAAPTRTRKGKGR</sequence>
<dbReference type="AlphaFoldDB" id="A0A5E5P258"/>